<keyword evidence="3" id="KW-1185">Reference proteome</keyword>
<keyword evidence="1" id="KW-1133">Transmembrane helix</keyword>
<accession>A0A1X6X8K2</accession>
<dbReference type="EMBL" id="FWFG01000112">
    <property type="protein sequence ID" value="SLM95538.1"/>
    <property type="molecule type" value="Genomic_DNA"/>
</dbReference>
<dbReference type="AlphaFoldDB" id="A0A1X6X8K2"/>
<feature type="transmembrane region" description="Helical" evidence="1">
    <location>
        <begin position="114"/>
        <end position="132"/>
    </location>
</feature>
<dbReference type="Proteomes" id="UP000195981">
    <property type="component" value="Unassembled WGS sequence"/>
</dbReference>
<dbReference type="OrthoDB" id="5197201at2"/>
<gene>
    <name evidence="2" type="ORF">FM110_12950</name>
</gene>
<sequence length="252" mass="25921">MTRQGTSGQSADDTHRHSPVLVGMGLIGVVLMATAELVLITTGLNAARLDPDPTWALDCDDTTCTDPWAGARTHYWWVAAGSVVLGLVGWATVGASRPAWRTAPLRRLPRPVPFTGLSASPFLALVPALAALVVSWPMLGAVICAAAAAVSRAVWADMRARTGRDRLAWPLLFVLAAVVALLPAGLAMAGGLAAVERALGRGAGPSRLAESADAPSASTARPARAPWWSFAVSGAIVLLGVLTALPVPASST</sequence>
<organism evidence="2 3">
    <name type="scientific">Brachybacterium nesterenkovii</name>
    <dbReference type="NCBI Taxonomy" id="47847"/>
    <lineage>
        <taxon>Bacteria</taxon>
        <taxon>Bacillati</taxon>
        <taxon>Actinomycetota</taxon>
        <taxon>Actinomycetes</taxon>
        <taxon>Micrococcales</taxon>
        <taxon>Dermabacteraceae</taxon>
        <taxon>Brachybacterium</taxon>
    </lineage>
</organism>
<keyword evidence="1" id="KW-0472">Membrane</keyword>
<evidence type="ECO:0000313" key="3">
    <source>
        <dbReference type="Proteomes" id="UP000195981"/>
    </source>
</evidence>
<feature type="transmembrane region" description="Helical" evidence="1">
    <location>
        <begin position="75"/>
        <end position="93"/>
    </location>
</feature>
<dbReference type="RefSeq" id="WP_143276399.1">
    <property type="nucleotide sequence ID" value="NZ_FWFG01000112.1"/>
</dbReference>
<protein>
    <submittedName>
        <fullName evidence="2">Uncharacterized protein</fullName>
    </submittedName>
</protein>
<name>A0A1X6X8K2_9MICO</name>
<keyword evidence="1" id="KW-0812">Transmembrane</keyword>
<feature type="transmembrane region" description="Helical" evidence="1">
    <location>
        <begin position="227"/>
        <end position="247"/>
    </location>
</feature>
<feature type="transmembrane region" description="Helical" evidence="1">
    <location>
        <begin position="167"/>
        <end position="195"/>
    </location>
</feature>
<feature type="transmembrane region" description="Helical" evidence="1">
    <location>
        <begin position="138"/>
        <end position="155"/>
    </location>
</feature>
<evidence type="ECO:0000256" key="1">
    <source>
        <dbReference type="SAM" id="Phobius"/>
    </source>
</evidence>
<feature type="transmembrane region" description="Helical" evidence="1">
    <location>
        <begin position="20"/>
        <end position="44"/>
    </location>
</feature>
<proteinExistence type="predicted"/>
<reference evidence="2 3" key="1">
    <citation type="submission" date="2017-02" db="EMBL/GenBank/DDBJ databases">
        <authorList>
            <person name="Peterson S.W."/>
        </authorList>
    </citation>
    <scope>NUCLEOTIDE SEQUENCE [LARGE SCALE GENOMIC DNA]</scope>
    <source>
        <strain evidence="2 3">CIP104813</strain>
    </source>
</reference>
<evidence type="ECO:0000313" key="2">
    <source>
        <dbReference type="EMBL" id="SLM95538.1"/>
    </source>
</evidence>